<keyword evidence="17" id="KW-1185">Reference proteome</keyword>
<keyword evidence="6 13" id="KW-0949">S-adenosyl-L-methionine</keyword>
<dbReference type="Proteomes" id="UP000631034">
    <property type="component" value="Unassembled WGS sequence"/>
</dbReference>
<evidence type="ECO:0000256" key="10">
    <source>
        <dbReference type="ARBA" id="ARBA00023004"/>
    </source>
</evidence>
<dbReference type="InterPro" id="IPR002684">
    <property type="entry name" value="Biotin_synth/BioAB"/>
</dbReference>
<dbReference type="CDD" id="cd01335">
    <property type="entry name" value="Radical_SAM"/>
    <property type="match status" value="1"/>
</dbReference>
<dbReference type="InterPro" id="IPR010722">
    <property type="entry name" value="BATS_dom"/>
</dbReference>
<protein>
    <recommendedName>
        <fullName evidence="3 13">Biotin synthase</fullName>
        <ecNumber evidence="3 13">2.8.1.6</ecNumber>
    </recommendedName>
</protein>
<dbReference type="PIRSF" id="PIRSF001619">
    <property type="entry name" value="Biotin_synth"/>
    <property type="match status" value="1"/>
</dbReference>
<dbReference type="InterPro" id="IPR006638">
    <property type="entry name" value="Elp3/MiaA/NifB-like_rSAM"/>
</dbReference>
<evidence type="ECO:0000256" key="1">
    <source>
        <dbReference type="ARBA" id="ARBA00004942"/>
    </source>
</evidence>
<keyword evidence="8 13" id="KW-0479">Metal-binding</keyword>
<dbReference type="SFLD" id="SFLDG01278">
    <property type="entry name" value="biotin_synthase_like"/>
    <property type="match status" value="1"/>
</dbReference>
<dbReference type="SMART" id="SM00729">
    <property type="entry name" value="Elp3"/>
    <property type="match status" value="1"/>
</dbReference>
<keyword evidence="9 13" id="KW-0093">Biotin biosynthesis</keyword>
<feature type="binding site" evidence="13 14">
    <location>
        <position position="138"/>
    </location>
    <ligand>
        <name>[2Fe-2S] cluster</name>
        <dbReference type="ChEBI" id="CHEBI:190135"/>
    </ligand>
</feature>
<dbReference type="EC" id="2.8.1.6" evidence="3 13"/>
<dbReference type="InterPro" id="IPR024177">
    <property type="entry name" value="Biotin_synthase"/>
</dbReference>
<evidence type="ECO:0000256" key="13">
    <source>
        <dbReference type="HAMAP-Rule" id="MF_01694"/>
    </source>
</evidence>
<feature type="binding site" evidence="13 14">
    <location>
        <position position="268"/>
    </location>
    <ligand>
        <name>[2Fe-2S] cluster</name>
        <dbReference type="ChEBI" id="CHEBI:190135"/>
    </ligand>
</feature>
<organism evidence="16 17">
    <name type="scientific">Phaeovibrio sulfidiphilus</name>
    <dbReference type="NCBI Taxonomy" id="1220600"/>
    <lineage>
        <taxon>Bacteria</taxon>
        <taxon>Pseudomonadati</taxon>
        <taxon>Pseudomonadota</taxon>
        <taxon>Alphaproteobacteria</taxon>
        <taxon>Rhodospirillales</taxon>
        <taxon>Rhodospirillaceae</taxon>
        <taxon>Phaeovibrio</taxon>
    </lineage>
</organism>
<dbReference type="AlphaFoldDB" id="A0A8J6YLJ1"/>
<comment type="subunit">
    <text evidence="13">Homodimer.</text>
</comment>
<dbReference type="EMBL" id="JACZHT010000003">
    <property type="protein sequence ID" value="MBE1236985.1"/>
    <property type="molecule type" value="Genomic_DNA"/>
</dbReference>
<dbReference type="HAMAP" id="MF_01694">
    <property type="entry name" value="BioB"/>
    <property type="match status" value="1"/>
</dbReference>
<dbReference type="InterPro" id="IPR058240">
    <property type="entry name" value="rSAM_sf"/>
</dbReference>
<feature type="binding site" evidence="13 14">
    <location>
        <position position="69"/>
    </location>
    <ligand>
        <name>[4Fe-4S] cluster</name>
        <dbReference type="ChEBI" id="CHEBI:49883"/>
        <note>4Fe-4S-S-AdoMet</note>
    </ligand>
</feature>
<comment type="similarity">
    <text evidence="2 13">Belongs to the radical SAM superfamily. Biotin synthase family.</text>
</comment>
<comment type="catalytic activity">
    <reaction evidence="12 13">
        <text>(4R,5S)-dethiobiotin + (sulfur carrier)-SH + 2 reduced [2Fe-2S]-[ferredoxin] + 2 S-adenosyl-L-methionine = (sulfur carrier)-H + biotin + 2 5'-deoxyadenosine + 2 L-methionine + 2 oxidized [2Fe-2S]-[ferredoxin]</text>
        <dbReference type="Rhea" id="RHEA:22060"/>
        <dbReference type="Rhea" id="RHEA-COMP:10000"/>
        <dbReference type="Rhea" id="RHEA-COMP:10001"/>
        <dbReference type="Rhea" id="RHEA-COMP:14737"/>
        <dbReference type="Rhea" id="RHEA-COMP:14739"/>
        <dbReference type="ChEBI" id="CHEBI:17319"/>
        <dbReference type="ChEBI" id="CHEBI:29917"/>
        <dbReference type="ChEBI" id="CHEBI:33737"/>
        <dbReference type="ChEBI" id="CHEBI:33738"/>
        <dbReference type="ChEBI" id="CHEBI:57586"/>
        <dbReference type="ChEBI" id="CHEBI:57844"/>
        <dbReference type="ChEBI" id="CHEBI:59789"/>
        <dbReference type="ChEBI" id="CHEBI:64428"/>
        <dbReference type="ChEBI" id="CHEBI:149473"/>
        <dbReference type="EC" id="2.8.1.6"/>
    </reaction>
</comment>
<comment type="pathway">
    <text evidence="1 13">Cofactor biosynthesis; biotin biosynthesis; biotin from 7,8-diaminononanoate: step 2/2.</text>
</comment>
<dbReference type="GO" id="GO:0004076">
    <property type="term" value="F:biotin synthase activity"/>
    <property type="evidence" value="ECO:0007669"/>
    <property type="project" value="UniProtKB-UniRule"/>
</dbReference>
<dbReference type="NCBIfam" id="TIGR00433">
    <property type="entry name" value="bioB"/>
    <property type="match status" value="1"/>
</dbReference>
<dbReference type="Gene3D" id="3.20.20.70">
    <property type="entry name" value="Aldolase class I"/>
    <property type="match status" value="1"/>
</dbReference>
<dbReference type="PANTHER" id="PTHR22976:SF2">
    <property type="entry name" value="BIOTIN SYNTHASE, MITOCHONDRIAL"/>
    <property type="match status" value="1"/>
</dbReference>
<comment type="caution">
    <text evidence="13">Lacks conserved residue(s) required for the propagation of feature annotation.</text>
</comment>
<feature type="domain" description="Radical SAM core" evidence="15">
    <location>
        <begin position="45"/>
        <end position="273"/>
    </location>
</feature>
<evidence type="ECO:0000256" key="7">
    <source>
        <dbReference type="ARBA" id="ARBA00022714"/>
    </source>
</evidence>
<proteinExistence type="inferred from homology"/>
<dbReference type="SMART" id="SM00876">
    <property type="entry name" value="BATS"/>
    <property type="match status" value="1"/>
</dbReference>
<dbReference type="InterPro" id="IPR007197">
    <property type="entry name" value="rSAM"/>
</dbReference>
<name>A0A8J6YLJ1_9PROT</name>
<evidence type="ECO:0000256" key="12">
    <source>
        <dbReference type="ARBA" id="ARBA00051157"/>
    </source>
</evidence>
<feature type="binding site" evidence="13 14">
    <location>
        <position position="62"/>
    </location>
    <ligand>
        <name>[4Fe-4S] cluster</name>
        <dbReference type="ChEBI" id="CHEBI:49883"/>
        <note>4Fe-4S-S-AdoMet</note>
    </ligand>
</feature>
<dbReference type="GO" id="GO:0051539">
    <property type="term" value="F:4 iron, 4 sulfur cluster binding"/>
    <property type="evidence" value="ECO:0007669"/>
    <property type="project" value="UniProtKB-KW"/>
</dbReference>
<evidence type="ECO:0000313" key="17">
    <source>
        <dbReference type="Proteomes" id="UP000631034"/>
    </source>
</evidence>
<keyword evidence="5 13" id="KW-0808">Transferase</keyword>
<comment type="cofactor">
    <cofactor evidence="13">
        <name>[2Fe-2S] cluster</name>
        <dbReference type="ChEBI" id="CHEBI:190135"/>
    </cofactor>
    <text evidence="13">Binds 1 [2Fe-2S] cluster. The cluster is coordinated with 3 cysteines and 1 arginine.</text>
</comment>
<evidence type="ECO:0000256" key="11">
    <source>
        <dbReference type="ARBA" id="ARBA00023014"/>
    </source>
</evidence>
<dbReference type="Pfam" id="PF04055">
    <property type="entry name" value="Radical_SAM"/>
    <property type="match status" value="1"/>
</dbReference>
<dbReference type="GO" id="GO:0009102">
    <property type="term" value="P:biotin biosynthetic process"/>
    <property type="evidence" value="ECO:0007669"/>
    <property type="project" value="UniProtKB-UniRule"/>
</dbReference>
<evidence type="ECO:0000256" key="5">
    <source>
        <dbReference type="ARBA" id="ARBA00022679"/>
    </source>
</evidence>
<comment type="caution">
    <text evidence="16">The sequence shown here is derived from an EMBL/GenBank/DDBJ whole genome shotgun (WGS) entry which is preliminary data.</text>
</comment>
<dbReference type="UniPathway" id="UPA00078">
    <property type="reaction ID" value="UER00162"/>
</dbReference>
<evidence type="ECO:0000259" key="15">
    <source>
        <dbReference type="PROSITE" id="PS51918"/>
    </source>
</evidence>
<dbReference type="Pfam" id="PF06968">
    <property type="entry name" value="BATS"/>
    <property type="match status" value="1"/>
</dbReference>
<evidence type="ECO:0000256" key="2">
    <source>
        <dbReference type="ARBA" id="ARBA00010765"/>
    </source>
</evidence>
<feature type="binding site" evidence="13 14">
    <location>
        <position position="66"/>
    </location>
    <ligand>
        <name>[4Fe-4S] cluster</name>
        <dbReference type="ChEBI" id="CHEBI:49883"/>
        <note>4Fe-4S-S-AdoMet</note>
    </ligand>
</feature>
<accession>A0A8J6YLJ1</accession>
<evidence type="ECO:0000313" key="16">
    <source>
        <dbReference type="EMBL" id="MBE1236985.1"/>
    </source>
</evidence>
<dbReference type="InterPro" id="IPR013785">
    <property type="entry name" value="Aldolase_TIM"/>
</dbReference>
<evidence type="ECO:0000256" key="3">
    <source>
        <dbReference type="ARBA" id="ARBA00012236"/>
    </source>
</evidence>
<gene>
    <name evidence="13 16" type="primary">bioB</name>
    <name evidence="16" type="ORF">IHV25_04915</name>
</gene>
<evidence type="ECO:0000256" key="8">
    <source>
        <dbReference type="ARBA" id="ARBA00022723"/>
    </source>
</evidence>
<dbReference type="SFLD" id="SFLDS00029">
    <property type="entry name" value="Radical_SAM"/>
    <property type="match status" value="1"/>
</dbReference>
<comment type="cofactor">
    <cofactor evidence="13 14">
        <name>[4Fe-4S] cluster</name>
        <dbReference type="ChEBI" id="CHEBI:49883"/>
    </cofactor>
    <text evidence="13 14">Binds 1 [4Fe-4S] cluster. The cluster is coordinated with 3 cysteines and an exchangeable S-adenosyl-L-methionine.</text>
</comment>
<reference evidence="16" key="1">
    <citation type="submission" date="2020-10" db="EMBL/GenBank/DDBJ databases">
        <title>Genome sequence of the unusual species of purple photosynthetic bacteria, Phaeovibrio sulfidiphilus DSM 23193, type strain.</title>
        <authorList>
            <person name="Kyndt J.A."/>
            <person name="Meyer T.E."/>
        </authorList>
    </citation>
    <scope>NUCLEOTIDE SEQUENCE</scope>
    <source>
        <strain evidence="16">DSM 23193</strain>
    </source>
</reference>
<evidence type="ECO:0000256" key="14">
    <source>
        <dbReference type="PIRSR" id="PIRSR001619-1"/>
    </source>
</evidence>
<dbReference type="PROSITE" id="PS51918">
    <property type="entry name" value="RADICAL_SAM"/>
    <property type="match status" value="1"/>
</dbReference>
<keyword evidence="10 13" id="KW-0408">Iron</keyword>
<keyword evidence="11 13" id="KW-0411">Iron-sulfur</keyword>
<keyword evidence="4 13" id="KW-0004">4Fe-4S</keyword>
<evidence type="ECO:0000256" key="4">
    <source>
        <dbReference type="ARBA" id="ARBA00022485"/>
    </source>
</evidence>
<keyword evidence="7 13" id="KW-0001">2Fe-2S</keyword>
<dbReference type="GO" id="GO:0005506">
    <property type="term" value="F:iron ion binding"/>
    <property type="evidence" value="ECO:0007669"/>
    <property type="project" value="UniProtKB-UniRule"/>
</dbReference>
<evidence type="ECO:0000256" key="6">
    <source>
        <dbReference type="ARBA" id="ARBA00022691"/>
    </source>
</evidence>
<comment type="cofactor">
    <cofactor evidence="14">
        <name>[2Fe-2S] cluster</name>
        <dbReference type="ChEBI" id="CHEBI:190135"/>
    </cofactor>
    <text evidence="14">Binds 1 [2Fe-2S] cluster. The cluster is coordinated with 3 cysteines and 1 arginine.</text>
</comment>
<evidence type="ECO:0000256" key="9">
    <source>
        <dbReference type="ARBA" id="ARBA00022756"/>
    </source>
</evidence>
<dbReference type="SUPFAM" id="SSF102114">
    <property type="entry name" value="Radical SAM enzymes"/>
    <property type="match status" value="1"/>
</dbReference>
<dbReference type="SFLD" id="SFLDG01060">
    <property type="entry name" value="BATS_domain_containing"/>
    <property type="match status" value="1"/>
</dbReference>
<dbReference type="GO" id="GO:0051537">
    <property type="term" value="F:2 iron, 2 sulfur cluster binding"/>
    <property type="evidence" value="ECO:0007669"/>
    <property type="project" value="UniProtKB-KW"/>
</dbReference>
<dbReference type="PANTHER" id="PTHR22976">
    <property type="entry name" value="BIOTIN SYNTHASE"/>
    <property type="match status" value="1"/>
</dbReference>
<feature type="binding site" evidence="13 14">
    <location>
        <position position="198"/>
    </location>
    <ligand>
        <name>[2Fe-2S] cluster</name>
        <dbReference type="ChEBI" id="CHEBI:190135"/>
    </ligand>
</feature>
<comment type="function">
    <text evidence="13">Catalyzes the conversion of dethiobiotin (DTB) to biotin by the insertion of a sulfur atom into dethiobiotin via a radical-based mechanism.</text>
</comment>
<sequence length="322" mass="35238">MPSLLDTTTHKDRTGLSRDGALKLARDTDLDALLDSANALRIQNFSNRIELCAIINAKSGNCNMDCRFCSQAKGSQAPIATFDLYEEEELRERLSALGRLPVTNIGIVTSGSALSGAEFERVRSIIETLPAELQGRVCGSLGRLDQEHLESLRDAGISRYHHNMETSERHYAEICTTQTWESRMRTVRRALKTGIPVCSGGLFGMGETWEDRIDLAFRLRDEGVDNIPVNFLTAHSGTALGDMPKMAPEEALRIIALLRHILPAATLRICGGRPAVLGDRQRDMFRAGANALMTGDYLTTRGSALVEDLDLIAGQGLEVATP</sequence>
<dbReference type="RefSeq" id="WP_192534000.1">
    <property type="nucleotide sequence ID" value="NZ_JACZHT010000003.1"/>
</dbReference>